<reference evidence="1" key="1">
    <citation type="submission" date="2022-04" db="EMBL/GenBank/DDBJ databases">
        <title>Carnegiea gigantea Genome sequencing and assembly v2.</title>
        <authorList>
            <person name="Copetti D."/>
            <person name="Sanderson M.J."/>
            <person name="Burquez A."/>
            <person name="Wojciechowski M.F."/>
        </authorList>
    </citation>
    <scope>NUCLEOTIDE SEQUENCE</scope>
    <source>
        <strain evidence="1">SGP5-SGP5p</strain>
        <tissue evidence="1">Aerial part</tissue>
    </source>
</reference>
<protein>
    <recommendedName>
        <fullName evidence="3">CCHC-type domain-containing protein</fullName>
    </recommendedName>
</protein>
<keyword evidence="2" id="KW-1185">Reference proteome</keyword>
<dbReference type="PANTHER" id="PTHR34222">
    <property type="entry name" value="GAG_PRE-INTEGRS DOMAIN-CONTAINING PROTEIN"/>
    <property type="match status" value="1"/>
</dbReference>
<dbReference type="Proteomes" id="UP001153076">
    <property type="component" value="Unassembled WGS sequence"/>
</dbReference>
<dbReference type="AlphaFoldDB" id="A0A9Q1GWD3"/>
<dbReference type="PANTHER" id="PTHR34222:SF97">
    <property type="entry name" value="CATALYTIC REGION, PUTATIVE-RELATED"/>
    <property type="match status" value="1"/>
</dbReference>
<dbReference type="EMBL" id="JAKOGI010001044">
    <property type="protein sequence ID" value="KAJ8428171.1"/>
    <property type="molecule type" value="Genomic_DNA"/>
</dbReference>
<evidence type="ECO:0008006" key="3">
    <source>
        <dbReference type="Google" id="ProtNLM"/>
    </source>
</evidence>
<name>A0A9Q1GWD3_9CARY</name>
<organism evidence="1 2">
    <name type="scientific">Carnegiea gigantea</name>
    <dbReference type="NCBI Taxonomy" id="171969"/>
    <lineage>
        <taxon>Eukaryota</taxon>
        <taxon>Viridiplantae</taxon>
        <taxon>Streptophyta</taxon>
        <taxon>Embryophyta</taxon>
        <taxon>Tracheophyta</taxon>
        <taxon>Spermatophyta</taxon>
        <taxon>Magnoliopsida</taxon>
        <taxon>eudicotyledons</taxon>
        <taxon>Gunneridae</taxon>
        <taxon>Pentapetalae</taxon>
        <taxon>Caryophyllales</taxon>
        <taxon>Cactineae</taxon>
        <taxon>Cactaceae</taxon>
        <taxon>Cactoideae</taxon>
        <taxon>Echinocereeae</taxon>
        <taxon>Carnegiea</taxon>
    </lineage>
</organism>
<accession>A0A9Q1GWD3</accession>
<dbReference type="OrthoDB" id="1751090at2759"/>
<evidence type="ECO:0000313" key="1">
    <source>
        <dbReference type="EMBL" id="KAJ8428171.1"/>
    </source>
</evidence>
<comment type="caution">
    <text evidence="1">The sequence shown here is derived from an EMBL/GenBank/DDBJ whole genome shotgun (WGS) entry which is preliminary data.</text>
</comment>
<proteinExistence type="predicted"/>
<evidence type="ECO:0000313" key="2">
    <source>
        <dbReference type="Proteomes" id="UP001153076"/>
    </source>
</evidence>
<sequence length="208" mass="23534">MNELPKITATTDEITSFLQVLTKQKEEQKLFQFLNGLDEKYSSQRSQLLLMTPLPSVEAACSLIQQEESQREVLEINKLEVETTALYSRNERFKDAKTCAECGNKGHTSDKCWTVIGYPSWHSKGKKQAYKKGDRPPQNLKGKGKFAAMTEKIDNTGVGLTQQQIEQIQQLMKLLRQHLSQSTAPSIWDDIAQISSSLVTRSKLRATI</sequence>
<gene>
    <name evidence="1" type="ORF">Cgig2_028291</name>
</gene>